<gene>
    <name evidence="3" type="ORF">PENANT_c002G07150</name>
</gene>
<dbReference type="STRING" id="416450.A0A1V6QJY2"/>
<dbReference type="InterPro" id="IPR029217">
    <property type="entry name" value="Spo7_2_N"/>
</dbReference>
<dbReference type="PROSITE" id="PS50003">
    <property type="entry name" value="PH_DOMAIN"/>
    <property type="match status" value="1"/>
</dbReference>
<dbReference type="Pfam" id="PF15404">
    <property type="entry name" value="PH_4"/>
    <property type="match status" value="1"/>
</dbReference>
<dbReference type="InterPro" id="IPR001849">
    <property type="entry name" value="PH_domain"/>
</dbReference>
<feature type="domain" description="PH" evidence="2">
    <location>
        <begin position="943"/>
        <end position="1114"/>
    </location>
</feature>
<evidence type="ECO:0000259" key="2">
    <source>
        <dbReference type="PROSITE" id="PS50003"/>
    </source>
</evidence>
<dbReference type="SUPFAM" id="SSF50729">
    <property type="entry name" value="PH domain-like"/>
    <property type="match status" value="1"/>
</dbReference>
<dbReference type="SMART" id="SM01316">
    <property type="entry name" value="Spo7_2_N"/>
    <property type="match status" value="1"/>
</dbReference>
<feature type="compositionally biased region" description="Polar residues" evidence="1">
    <location>
        <begin position="255"/>
        <end position="303"/>
    </location>
</feature>
<evidence type="ECO:0000313" key="4">
    <source>
        <dbReference type="Proteomes" id="UP000191672"/>
    </source>
</evidence>
<organism evidence="3 4">
    <name type="scientific">Penicillium antarcticum</name>
    <dbReference type="NCBI Taxonomy" id="416450"/>
    <lineage>
        <taxon>Eukaryota</taxon>
        <taxon>Fungi</taxon>
        <taxon>Dikarya</taxon>
        <taxon>Ascomycota</taxon>
        <taxon>Pezizomycotina</taxon>
        <taxon>Eurotiomycetes</taxon>
        <taxon>Eurotiomycetidae</taxon>
        <taxon>Eurotiales</taxon>
        <taxon>Aspergillaceae</taxon>
        <taxon>Penicillium</taxon>
    </lineage>
</organism>
<dbReference type="Pfam" id="PF23207">
    <property type="entry name" value="PH_SPO71"/>
    <property type="match status" value="1"/>
</dbReference>
<keyword evidence="4" id="KW-1185">Reference proteome</keyword>
<proteinExistence type="predicted"/>
<dbReference type="GO" id="GO:1902657">
    <property type="term" value="P:protein localization to prospore membrane"/>
    <property type="evidence" value="ECO:0007669"/>
    <property type="project" value="InterPro"/>
</dbReference>
<dbReference type="GO" id="GO:0005628">
    <property type="term" value="C:prospore membrane"/>
    <property type="evidence" value="ECO:0007669"/>
    <property type="project" value="TreeGrafter"/>
</dbReference>
<dbReference type="InterPro" id="IPR039486">
    <property type="entry name" value="Mug56/Spo71_PH"/>
</dbReference>
<feature type="region of interest" description="Disordered" evidence="1">
    <location>
        <begin position="1"/>
        <end position="28"/>
    </location>
</feature>
<dbReference type="AlphaFoldDB" id="A0A1V6QJY2"/>
<feature type="compositionally biased region" description="Acidic residues" evidence="1">
    <location>
        <begin position="156"/>
        <end position="176"/>
    </location>
</feature>
<evidence type="ECO:0000256" key="1">
    <source>
        <dbReference type="SAM" id="MobiDB-lite"/>
    </source>
</evidence>
<dbReference type="EMBL" id="MDYN01000002">
    <property type="protein sequence ID" value="OQD89559.1"/>
    <property type="molecule type" value="Genomic_DNA"/>
</dbReference>
<comment type="caution">
    <text evidence="3">The sequence shown here is derived from an EMBL/GenBank/DDBJ whole genome shotgun (WGS) entry which is preliminary data.</text>
</comment>
<dbReference type="SMART" id="SM00233">
    <property type="entry name" value="PH"/>
    <property type="match status" value="2"/>
</dbReference>
<feature type="compositionally biased region" description="Acidic residues" evidence="1">
    <location>
        <begin position="127"/>
        <end position="142"/>
    </location>
</feature>
<dbReference type="InterPro" id="IPR057379">
    <property type="entry name" value="PH_SPO71"/>
</dbReference>
<reference evidence="4" key="1">
    <citation type="journal article" date="2017" name="Nat. Microbiol.">
        <title>Global analysis of biosynthetic gene clusters reveals vast potential of secondary metabolite production in Penicillium species.</title>
        <authorList>
            <person name="Nielsen J.C."/>
            <person name="Grijseels S."/>
            <person name="Prigent S."/>
            <person name="Ji B."/>
            <person name="Dainat J."/>
            <person name="Nielsen K.F."/>
            <person name="Frisvad J.C."/>
            <person name="Workman M."/>
            <person name="Nielsen J."/>
        </authorList>
    </citation>
    <scope>NUCLEOTIDE SEQUENCE [LARGE SCALE GENOMIC DNA]</scope>
    <source>
        <strain evidence="4">IBT 31811</strain>
    </source>
</reference>
<accession>A0A1V6QJY2</accession>
<dbReference type="Gene3D" id="2.30.29.30">
    <property type="entry name" value="Pleckstrin-homology domain (PH domain)/Phosphotyrosine-binding domain (PTB)"/>
    <property type="match status" value="1"/>
</dbReference>
<dbReference type="PANTHER" id="PTHR28076:SF1">
    <property type="entry name" value="PROSPORE MEMBRANE ADAPTER PROTEIN SPO71"/>
    <property type="match status" value="1"/>
</dbReference>
<protein>
    <recommendedName>
        <fullName evidence="2">PH domain-containing protein</fullName>
    </recommendedName>
</protein>
<feature type="region of interest" description="Disordered" evidence="1">
    <location>
        <begin position="121"/>
        <end position="349"/>
    </location>
</feature>
<evidence type="ECO:0000313" key="3">
    <source>
        <dbReference type="EMBL" id="OQD89559.1"/>
    </source>
</evidence>
<dbReference type="Proteomes" id="UP000191672">
    <property type="component" value="Unassembled WGS sequence"/>
</dbReference>
<name>A0A1V6QJY2_9EURO</name>
<sequence>MSTPPDQADGSPGPDPRSLSHDHYHGLQTGSYTDQQLRHASAAHLHMTSRRFFVGPIPEGWIHGHRKSWYKSRLKLRNYTSQAISFSAGPVATHYSEQGPQAEPIPPDLDEEVALTLTNTTDRAVAEEEDEIEVDEATTESEGELRTLTHPMAEASGDDPLWEVDAENEENDDGNETETGRNEQEDSGNDTEDTDSTPKARPRESDVYDNDVASSSFVTAREEMSSSANTGYTAYTGLSVNTDDSTDTRQSSSTLQPNRAPTSHRPTSYGSQNTHLTSQNSASPLTPNVSTGPSEADSTTQLLRNRYKDKGKQKSKNSGISRATLRHHDHDPQDEDSAQQGDDKNGDVPQRMFTRRMAKLNLDDNIKHKQQRIRSRIAKTQGTISANRPRRRKVQEGEIVKAERMLVCVEETMQGTLPADYSENDSLRMETRTVDKWREFLVVCRKSSAEHAPFALQMYRTRVIPDVQRPNSKTLPYYEIRLNHKNTHVNLYSPLDKTIVLWYPRRRGTKIYIIRPKSAAHSAEWYTFIRQVLGWRRPTSLPINVPDLGVSLIFKNPFNQPGASRKADDSDPEHAAFDKKYAAASIIRECLNMLEGRPEWAEVLKAWSKTEKMGLAWKRYDRLEWVFGVNEEKMFGTIAMQSSHELELRPRYHYSTAVKQNGSKEEEPAPIEGFLVRLTSQKGVHQRMNKMFFKRLYFFTQDHFFFFCRPAKALPPAPPKFSPLEALPQDGTVPSARQILDEMPLSWDINPYPLQEGSIAWLSNGNKEFIQRHDEAAYAQVQRNFHNISHADGFIDMCRVQEVRNIKRGSSPADPNIDEGPSVDYNQEALDSRQDDGATQEFDDDKTFEMVLDNGLVVRLQAYDAASRDEWVKRLDALVKYWRVRCANDASELQAVRRRNLKLLEIDEAMESVVGQFAKKWEVKKAEASPHLHNMCLLSGCRTIKMSGQLYRKPRRHKTFNQCHVILTAGKLLIFSSTLRNRNGTEIPHIHQELEATIELEDCYIYSGLLTEDDLLYANQTFDSNNPGLHALPRVYLDSDTFTSHDEDTAITFVIWQPLKKSYFRAQEMGVQGNAKRSIRHVSTLGKHGRTIVFKARSRVEKDRWVMSISSEIDRLQEVRHEDIRLVSP</sequence>
<feature type="compositionally biased region" description="Acidic residues" evidence="1">
    <location>
        <begin position="185"/>
        <end position="195"/>
    </location>
</feature>
<dbReference type="InterPro" id="IPR011993">
    <property type="entry name" value="PH-like_dom_sf"/>
</dbReference>
<dbReference type="Pfam" id="PF15407">
    <property type="entry name" value="Spo7_2_N"/>
    <property type="match status" value="1"/>
</dbReference>
<dbReference type="InterPro" id="IPR040345">
    <property type="entry name" value="Mug56/Spo71"/>
</dbReference>
<feature type="compositionally biased region" description="Basic and acidic residues" evidence="1">
    <location>
        <begin position="196"/>
        <end position="206"/>
    </location>
</feature>
<feature type="compositionally biased region" description="Polar residues" evidence="1">
    <location>
        <begin position="225"/>
        <end position="241"/>
    </location>
</feature>
<dbReference type="PANTHER" id="PTHR28076">
    <property type="entry name" value="SPORULATION-SPECIFIC PROTEIN 71"/>
    <property type="match status" value="1"/>
</dbReference>